<dbReference type="STRING" id="29435.SAMN05216588_1185"/>
<name>A0A1G8L3B4_9GAMM</name>
<keyword evidence="4" id="KW-1134">Transmembrane beta strand</keyword>
<accession>A0A1G8L3B4</accession>
<dbReference type="AlphaFoldDB" id="A0A1G8L3B4"/>
<dbReference type="Pfam" id="PF02321">
    <property type="entry name" value="OEP"/>
    <property type="match status" value="2"/>
</dbReference>
<dbReference type="Gene3D" id="1.20.1600.10">
    <property type="entry name" value="Outer membrane efflux proteins (OEP)"/>
    <property type="match status" value="1"/>
</dbReference>
<dbReference type="Proteomes" id="UP000198606">
    <property type="component" value="Unassembled WGS sequence"/>
</dbReference>
<keyword evidence="6" id="KW-0472">Membrane</keyword>
<evidence type="ECO:0000256" key="1">
    <source>
        <dbReference type="ARBA" id="ARBA00004442"/>
    </source>
</evidence>
<proteinExistence type="inferred from homology"/>
<sequence>MRYFVARAGLMSLMLVSLVGHAQSREGQSATRASLLSVYTQAALNDAELAAARHEYQARSEATPQARSGLLPSITAGMVSEATRLDRDRPELIRSRSGTTLRASLTQPLFRLDRWFELKAAQADVAQAEMELAAKEQALILKVAEAYFDVLRQLDALAASRAEESALLEQQAQAQGRLEGGVASITDVLDAQAAHDLAKANTQVFQRNADEAFDVLFRLTTRDYAYIDGVDHSMPVNPPLPNDAAVWVDSATRQNLNLLASNHAVSFAEEKVRQSKAGFAPTVDVVASYRKGDNDSFGYNNPSDFGRSDYRDDVAQSSIGIELNIPLYSGGMTRSQVRQSVELLAKSEDDRENARREVVFLTRSSHRAINAGVEQIAARLQAIRSGRMSLEANQVGLRVGTRNMADVLNAQRQLYAAVRDYNNFRYDYIIDNFKLKQAAGMLGVGDLEEFSGYLKSDYDPDRDFLPAVRSGVDQR</sequence>
<dbReference type="GO" id="GO:0015562">
    <property type="term" value="F:efflux transmembrane transporter activity"/>
    <property type="evidence" value="ECO:0007669"/>
    <property type="project" value="InterPro"/>
</dbReference>
<keyword evidence="8" id="KW-0175">Coiled coil</keyword>
<protein>
    <submittedName>
        <fullName evidence="10">Outer membrane protein</fullName>
    </submittedName>
</protein>
<dbReference type="NCBIfam" id="TIGR01844">
    <property type="entry name" value="type_I_sec_TolC"/>
    <property type="match status" value="1"/>
</dbReference>
<feature type="signal peptide" evidence="9">
    <location>
        <begin position="1"/>
        <end position="22"/>
    </location>
</feature>
<evidence type="ECO:0000256" key="3">
    <source>
        <dbReference type="ARBA" id="ARBA00022448"/>
    </source>
</evidence>
<dbReference type="InterPro" id="IPR003423">
    <property type="entry name" value="OMP_efflux"/>
</dbReference>
<organism evidence="10 11">
    <name type="scientific">Phytopseudomonas flavescens</name>
    <dbReference type="NCBI Taxonomy" id="29435"/>
    <lineage>
        <taxon>Bacteria</taxon>
        <taxon>Pseudomonadati</taxon>
        <taxon>Pseudomonadota</taxon>
        <taxon>Gammaproteobacteria</taxon>
        <taxon>Pseudomonadales</taxon>
        <taxon>Pseudomonadaceae</taxon>
        <taxon>Phytopseudomonas</taxon>
    </lineage>
</organism>
<evidence type="ECO:0000256" key="7">
    <source>
        <dbReference type="ARBA" id="ARBA00023237"/>
    </source>
</evidence>
<feature type="chain" id="PRO_5011455561" evidence="9">
    <location>
        <begin position="23"/>
        <end position="475"/>
    </location>
</feature>
<dbReference type="InterPro" id="IPR010130">
    <property type="entry name" value="T1SS_OMP_TolC"/>
</dbReference>
<dbReference type="RefSeq" id="WP_425262116.1">
    <property type="nucleotide sequence ID" value="NZ_FNDG01000018.1"/>
</dbReference>
<dbReference type="PANTHER" id="PTHR30026">
    <property type="entry name" value="OUTER MEMBRANE PROTEIN TOLC"/>
    <property type="match status" value="1"/>
</dbReference>
<evidence type="ECO:0000256" key="9">
    <source>
        <dbReference type="SAM" id="SignalP"/>
    </source>
</evidence>
<evidence type="ECO:0000313" key="10">
    <source>
        <dbReference type="EMBL" id="SDI49630.1"/>
    </source>
</evidence>
<evidence type="ECO:0000256" key="6">
    <source>
        <dbReference type="ARBA" id="ARBA00023136"/>
    </source>
</evidence>
<keyword evidence="7" id="KW-0998">Cell outer membrane</keyword>
<evidence type="ECO:0000256" key="8">
    <source>
        <dbReference type="SAM" id="Coils"/>
    </source>
</evidence>
<dbReference type="GO" id="GO:1990281">
    <property type="term" value="C:efflux pump complex"/>
    <property type="evidence" value="ECO:0007669"/>
    <property type="project" value="TreeGrafter"/>
</dbReference>
<keyword evidence="9" id="KW-0732">Signal</keyword>
<dbReference type="GO" id="GO:0015288">
    <property type="term" value="F:porin activity"/>
    <property type="evidence" value="ECO:0007669"/>
    <property type="project" value="TreeGrafter"/>
</dbReference>
<evidence type="ECO:0000256" key="5">
    <source>
        <dbReference type="ARBA" id="ARBA00022692"/>
    </source>
</evidence>
<feature type="coiled-coil region" evidence="8">
    <location>
        <begin position="337"/>
        <end position="364"/>
    </location>
</feature>
<comment type="similarity">
    <text evidence="2">Belongs to the outer membrane factor (OMF) (TC 1.B.17) family.</text>
</comment>
<keyword evidence="3" id="KW-0813">Transport</keyword>
<comment type="subcellular location">
    <subcellularLocation>
        <location evidence="1">Cell outer membrane</location>
    </subcellularLocation>
</comment>
<evidence type="ECO:0000256" key="4">
    <source>
        <dbReference type="ARBA" id="ARBA00022452"/>
    </source>
</evidence>
<reference evidence="10 11" key="1">
    <citation type="submission" date="2016-10" db="EMBL/GenBank/DDBJ databases">
        <authorList>
            <person name="de Groot N.N."/>
        </authorList>
    </citation>
    <scope>NUCLEOTIDE SEQUENCE [LARGE SCALE GENOMIC DNA]</scope>
    <source>
        <strain evidence="10 11">LMG 18387</strain>
    </source>
</reference>
<dbReference type="GO" id="GO:0009279">
    <property type="term" value="C:cell outer membrane"/>
    <property type="evidence" value="ECO:0007669"/>
    <property type="project" value="UniProtKB-SubCell"/>
</dbReference>
<evidence type="ECO:0000313" key="11">
    <source>
        <dbReference type="Proteomes" id="UP000198606"/>
    </source>
</evidence>
<dbReference type="PANTHER" id="PTHR30026:SF20">
    <property type="entry name" value="OUTER MEMBRANE PROTEIN TOLC"/>
    <property type="match status" value="1"/>
</dbReference>
<dbReference type="InterPro" id="IPR051906">
    <property type="entry name" value="TolC-like"/>
</dbReference>
<evidence type="ECO:0000256" key="2">
    <source>
        <dbReference type="ARBA" id="ARBA00007613"/>
    </source>
</evidence>
<keyword evidence="5" id="KW-0812">Transmembrane</keyword>
<dbReference type="EMBL" id="FNDG01000018">
    <property type="protein sequence ID" value="SDI49630.1"/>
    <property type="molecule type" value="Genomic_DNA"/>
</dbReference>
<gene>
    <name evidence="10" type="ORF">SAMN05216588_1185</name>
</gene>
<dbReference type="SUPFAM" id="SSF56954">
    <property type="entry name" value="Outer membrane efflux proteins (OEP)"/>
    <property type="match status" value="1"/>
</dbReference>